<evidence type="ECO:0000259" key="4">
    <source>
        <dbReference type="Pfam" id="PF00171"/>
    </source>
</evidence>
<evidence type="ECO:0000256" key="3">
    <source>
        <dbReference type="RuleBase" id="RU003345"/>
    </source>
</evidence>
<gene>
    <name evidence="5" type="ORF">EYC87_15075</name>
</gene>
<dbReference type="InterPro" id="IPR016161">
    <property type="entry name" value="Ald_DH/histidinol_DH"/>
</dbReference>
<protein>
    <submittedName>
        <fullName evidence="5">Aldehyde dehydrogenase family protein</fullName>
    </submittedName>
</protein>
<name>A0ABT3SYG0_9GAMM</name>
<comment type="similarity">
    <text evidence="3">Belongs to the aldehyde dehydrogenase family.</text>
</comment>
<comment type="caution">
    <text evidence="5">The sequence shown here is derived from an EMBL/GenBank/DDBJ whole genome shotgun (WGS) entry which is preliminary data.</text>
</comment>
<evidence type="ECO:0000313" key="5">
    <source>
        <dbReference type="EMBL" id="MCX2974914.1"/>
    </source>
</evidence>
<organism evidence="5 6">
    <name type="scientific">Candidatus Seongchinamella marina</name>
    <dbReference type="NCBI Taxonomy" id="2518990"/>
    <lineage>
        <taxon>Bacteria</taxon>
        <taxon>Pseudomonadati</taxon>
        <taxon>Pseudomonadota</taxon>
        <taxon>Gammaproteobacteria</taxon>
        <taxon>Cellvibrionales</taxon>
        <taxon>Halieaceae</taxon>
        <taxon>Seongchinamella</taxon>
    </lineage>
</organism>
<dbReference type="PROSITE" id="PS00687">
    <property type="entry name" value="ALDEHYDE_DEHYDR_GLU"/>
    <property type="match status" value="1"/>
</dbReference>
<proteinExistence type="inferred from homology"/>
<feature type="domain" description="Aldehyde dehydrogenase" evidence="4">
    <location>
        <begin position="10"/>
        <end position="468"/>
    </location>
</feature>
<dbReference type="InterPro" id="IPR015590">
    <property type="entry name" value="Aldehyde_DH_dom"/>
</dbReference>
<evidence type="ECO:0000313" key="6">
    <source>
        <dbReference type="Proteomes" id="UP001143307"/>
    </source>
</evidence>
<dbReference type="Proteomes" id="UP001143307">
    <property type="component" value="Unassembled WGS sequence"/>
</dbReference>
<dbReference type="InterPro" id="IPR029510">
    <property type="entry name" value="Ald_DH_CS_GLU"/>
</dbReference>
<evidence type="ECO:0000256" key="1">
    <source>
        <dbReference type="ARBA" id="ARBA00023002"/>
    </source>
</evidence>
<dbReference type="InterPro" id="IPR016162">
    <property type="entry name" value="Ald_DH_N"/>
</dbReference>
<dbReference type="Pfam" id="PF00171">
    <property type="entry name" value="Aldedh"/>
    <property type="match status" value="1"/>
</dbReference>
<dbReference type="Gene3D" id="3.40.309.10">
    <property type="entry name" value="Aldehyde Dehydrogenase, Chain A, domain 2"/>
    <property type="match status" value="1"/>
</dbReference>
<reference evidence="5" key="1">
    <citation type="submission" date="2019-02" db="EMBL/GenBank/DDBJ databases">
        <authorList>
            <person name="Li S.-H."/>
        </authorList>
    </citation>
    <scope>NUCLEOTIDE SEQUENCE</scope>
    <source>
        <strain evidence="5">IMCC8485</strain>
    </source>
</reference>
<evidence type="ECO:0000256" key="2">
    <source>
        <dbReference type="PROSITE-ProRule" id="PRU10007"/>
    </source>
</evidence>
<dbReference type="EMBL" id="SHNP01000005">
    <property type="protein sequence ID" value="MCX2974914.1"/>
    <property type="molecule type" value="Genomic_DNA"/>
</dbReference>
<feature type="active site" evidence="2">
    <location>
        <position position="246"/>
    </location>
</feature>
<keyword evidence="1 3" id="KW-0560">Oxidoreductase</keyword>
<keyword evidence="6" id="KW-1185">Reference proteome</keyword>
<dbReference type="SUPFAM" id="SSF53720">
    <property type="entry name" value="ALDH-like"/>
    <property type="match status" value="1"/>
</dbReference>
<dbReference type="RefSeq" id="WP_279253583.1">
    <property type="nucleotide sequence ID" value="NZ_SHNP01000005.1"/>
</dbReference>
<accession>A0ABT3SYG0</accession>
<dbReference type="CDD" id="cd07099">
    <property type="entry name" value="ALDH_DDALDH"/>
    <property type="match status" value="1"/>
</dbReference>
<sequence>MSLYEPLESSDSRRHLQLRSPVTLQPIGELICANKEDVAEAIAKARQAQPAWAATSMKERAAIVERALEILLQRQDEVIDTVVKETGKARTDAMSMEVFSVADQLCYYAKNAGKFLAPRKRKAHGLLGLMKQVRIVYKPLGVVGLITPWNGPFVLVMNQACQAVLAGNTVVAKGSEVTPFSAKLAEDIFCEAGLPEGVLQVLLGDGETGAAIVSGGVDKVSFTGSVATGKKVAVAAAEQLIPCTLELGGNDAMIVCADADLDRAADGAWVGSCMNTGHYCCGTERIYVVKEIYDEFLGLILEKGKGLRQGPQHGWDEDVGAVFWDRQMAIIEAHVGDARAKGANILMGGRRNPDLEGLYYEPTVITEVENSMDIMILETFGPILCIQKVESEEEALRLANDSEFGLNGNVWTEDKTKGYELARAIDTGACSVNDMAVSYGIPAAPFGGKKNSGLGQVNGKKGLRGYCHEMPIVIDRFGGKMQNGYPYSAKSAEGMKKLMDFLWLKTPIGKWLS</sequence>
<dbReference type="PANTHER" id="PTHR11699">
    <property type="entry name" value="ALDEHYDE DEHYDROGENASE-RELATED"/>
    <property type="match status" value="1"/>
</dbReference>
<dbReference type="InterPro" id="IPR016163">
    <property type="entry name" value="Ald_DH_C"/>
</dbReference>
<dbReference type="Gene3D" id="3.40.605.10">
    <property type="entry name" value="Aldehyde Dehydrogenase, Chain A, domain 1"/>
    <property type="match status" value="1"/>
</dbReference>